<accession>A0A7S8BEW3</accession>
<keyword evidence="3" id="KW-1185">Reference proteome</keyword>
<dbReference type="Pfam" id="PF12937">
    <property type="entry name" value="F-box-like"/>
    <property type="match status" value="1"/>
</dbReference>
<name>A0A7S8BEW3_9VIRU</name>
<protein>
    <submittedName>
        <fullName evidence="2">F-box domain-containing protein</fullName>
    </submittedName>
</protein>
<dbReference type="KEGG" id="vg:80543799"/>
<organism evidence="2 3">
    <name type="scientific">Medusavirus stheno T3</name>
    <dbReference type="NCBI Taxonomy" id="3069717"/>
    <lineage>
        <taxon>Viruses</taxon>
        <taxon>Varidnaviria</taxon>
        <taxon>Bamfordvirae</taxon>
        <taxon>Nucleocytoviricota</taxon>
        <taxon>Megaviricetes</taxon>
        <taxon>Mamonoviridae</taxon>
        <taxon>Medusavirus</taxon>
        <taxon>Medusavirus sthenus</taxon>
    </lineage>
</organism>
<feature type="domain" description="F-box" evidence="1">
    <location>
        <begin position="2"/>
        <end position="34"/>
    </location>
</feature>
<evidence type="ECO:0000313" key="3">
    <source>
        <dbReference type="Proteomes" id="UP001162098"/>
    </source>
</evidence>
<evidence type="ECO:0000313" key="2">
    <source>
        <dbReference type="EMBL" id="QPB44603.1"/>
    </source>
</evidence>
<reference evidence="2 3" key="1">
    <citation type="submission" date="2020-09" db="EMBL/GenBank/DDBJ databases">
        <authorList>
            <person name="Zhang R."/>
            <person name="Garcia K."/>
            <person name="Ogata H."/>
        </authorList>
    </citation>
    <scope>NUCLEOTIDE SEQUENCE [LARGE SCALE GENOMIC DNA]</scope>
    <source>
        <strain evidence="3">stheno</strain>
    </source>
</reference>
<dbReference type="Gene3D" id="1.20.1280.50">
    <property type="match status" value="1"/>
</dbReference>
<dbReference type="InterPro" id="IPR001810">
    <property type="entry name" value="F-box_dom"/>
</dbReference>
<dbReference type="Proteomes" id="UP001162098">
    <property type="component" value="Segment"/>
</dbReference>
<proteinExistence type="predicted"/>
<dbReference type="SUPFAM" id="SSF81383">
    <property type="entry name" value="F-box domain"/>
    <property type="match status" value="1"/>
</dbReference>
<dbReference type="EMBL" id="MW018138">
    <property type="protein sequence ID" value="QPB44603.1"/>
    <property type="molecule type" value="Genomic_DNA"/>
</dbReference>
<sequence length="182" mass="20962">MGYLGARDLCAIAHVSRRCNDVTHDATLWRRLSRQMKHPRMPIAKCIDHREWYRRMEARIELRVCFLRHRPERRPVYKRESKWIHVPVERDVSLYQLRHAVAVATSSAPRLVCLWKPRVIDDGSRAVLVPVATRDDKAPGVIASYDLEHGSTLVCFPGSPGQESAVRDTRQLYATAIVEMPL</sequence>
<evidence type="ECO:0000259" key="1">
    <source>
        <dbReference type="Pfam" id="PF12937"/>
    </source>
</evidence>
<dbReference type="InterPro" id="IPR036047">
    <property type="entry name" value="F-box-like_dom_sf"/>
</dbReference>